<feature type="domain" description="TonB C-terminal" evidence="12">
    <location>
        <begin position="477"/>
        <end position="565"/>
    </location>
</feature>
<accession>A0AAU7YYS0</accession>
<dbReference type="AlphaFoldDB" id="A0AAU7YYS0"/>
<comment type="subcellular location">
    <subcellularLocation>
        <location evidence="1">Cell inner membrane</location>
        <topology evidence="1">Single-pass membrane protein</topology>
        <orientation evidence="1">Periplasmic side</orientation>
    </subcellularLocation>
</comment>
<dbReference type="NCBIfam" id="TIGR01352">
    <property type="entry name" value="tonB_Cterm"/>
    <property type="match status" value="1"/>
</dbReference>
<feature type="region of interest" description="Disordered" evidence="10">
    <location>
        <begin position="259"/>
        <end position="304"/>
    </location>
</feature>
<evidence type="ECO:0000256" key="3">
    <source>
        <dbReference type="ARBA" id="ARBA00022448"/>
    </source>
</evidence>
<evidence type="ECO:0000256" key="7">
    <source>
        <dbReference type="ARBA" id="ARBA00022927"/>
    </source>
</evidence>
<dbReference type="InterPro" id="IPR037682">
    <property type="entry name" value="TonB_C"/>
</dbReference>
<dbReference type="PANTHER" id="PTHR33446:SF2">
    <property type="entry name" value="PROTEIN TONB"/>
    <property type="match status" value="1"/>
</dbReference>
<keyword evidence="3" id="KW-0813">Transport</keyword>
<evidence type="ECO:0000256" key="1">
    <source>
        <dbReference type="ARBA" id="ARBA00004383"/>
    </source>
</evidence>
<evidence type="ECO:0000256" key="2">
    <source>
        <dbReference type="ARBA" id="ARBA00006555"/>
    </source>
</evidence>
<dbReference type="KEGG" id="tgi:RBB81_18135"/>
<dbReference type="Pfam" id="PF03544">
    <property type="entry name" value="TonB_C"/>
    <property type="match status" value="1"/>
</dbReference>
<evidence type="ECO:0000256" key="8">
    <source>
        <dbReference type="ARBA" id="ARBA00022989"/>
    </source>
</evidence>
<keyword evidence="9 11" id="KW-0472">Membrane</keyword>
<sequence length="565" mass="61560">MTFFSDSQETISRFGEYIDELQDFFRSSGVAFGVPDNFFTFARRLQKDTQLRADLSVLAKTFMERESQVSLRTVLTILAVASGGPDVATSDREISLPVNLIIDFLISVGGCSRISAEHPDSPCSESIVDPDEHSLALDRSSPDHPPLATHPDTFISDTTPDQGPQELILQPAFASSLDAIAADSHANVNILTESLTRLELSSLEVKFYLDSIDQRISRMEPRLENIPSLVLPAAPQPHSQNVTPHVRDANDAKFSAAVPPLTRHDDSDSNQDPLQATRQNEVRKNVEANQANEPKHDPEPKKFWQTKKFPLAFAQPWTRSKHLFSSGRQYAFPILLLCGVLLLAGLVYRRLGRDTAQANAVPVSETLPPSADSLPHETQKPSAVFTTDPSNTTSRSVAKSDQSVNPRSPIATRQSSTTASSSFDPSPSSAPAYSESSAEVATDTTAGTDARSPEPAPRAATRWTPSVLSNRRVNVSSGVMAANLLSAPKPTYPKLASLTHTQGNVVMQAIISKKGTVENLRVLKGHRLLRSAATSAVRTWRFRPYLVDGVPVEVATIVSVDFARH</sequence>
<feature type="compositionally biased region" description="Polar residues" evidence="10">
    <location>
        <begin position="380"/>
        <end position="406"/>
    </location>
</feature>
<dbReference type="PROSITE" id="PS52015">
    <property type="entry name" value="TONB_CTD"/>
    <property type="match status" value="1"/>
</dbReference>
<evidence type="ECO:0000259" key="12">
    <source>
        <dbReference type="PROSITE" id="PS52015"/>
    </source>
</evidence>
<dbReference type="Gene3D" id="3.30.1150.10">
    <property type="match status" value="1"/>
</dbReference>
<dbReference type="GO" id="GO:0055085">
    <property type="term" value="P:transmembrane transport"/>
    <property type="evidence" value="ECO:0007669"/>
    <property type="project" value="InterPro"/>
</dbReference>
<evidence type="ECO:0000256" key="11">
    <source>
        <dbReference type="SAM" id="Phobius"/>
    </source>
</evidence>
<keyword evidence="7" id="KW-0653">Protein transport</keyword>
<feature type="compositionally biased region" description="Low complexity" evidence="10">
    <location>
        <begin position="411"/>
        <end position="438"/>
    </location>
</feature>
<organism evidence="13">
    <name type="scientific">Tunturiibacter gelidiferens</name>
    <dbReference type="NCBI Taxonomy" id="3069689"/>
    <lineage>
        <taxon>Bacteria</taxon>
        <taxon>Pseudomonadati</taxon>
        <taxon>Acidobacteriota</taxon>
        <taxon>Terriglobia</taxon>
        <taxon>Terriglobales</taxon>
        <taxon>Acidobacteriaceae</taxon>
        <taxon>Tunturiibacter</taxon>
    </lineage>
</organism>
<proteinExistence type="inferred from homology"/>
<dbReference type="EMBL" id="CP132938">
    <property type="protein sequence ID" value="XCB21484.1"/>
    <property type="molecule type" value="Genomic_DNA"/>
</dbReference>
<keyword evidence="8 11" id="KW-1133">Transmembrane helix</keyword>
<feature type="region of interest" description="Disordered" evidence="10">
    <location>
        <begin position="362"/>
        <end position="465"/>
    </location>
</feature>
<dbReference type="InterPro" id="IPR006260">
    <property type="entry name" value="TonB/TolA_C"/>
</dbReference>
<feature type="compositionally biased region" description="Basic and acidic residues" evidence="10">
    <location>
        <begin position="293"/>
        <end position="302"/>
    </location>
</feature>
<dbReference type="GO" id="GO:0031992">
    <property type="term" value="F:energy transducer activity"/>
    <property type="evidence" value="ECO:0007669"/>
    <property type="project" value="TreeGrafter"/>
</dbReference>
<dbReference type="RefSeq" id="WP_353071621.1">
    <property type="nucleotide sequence ID" value="NZ_CP132938.1"/>
</dbReference>
<gene>
    <name evidence="13" type="ORF">RBB81_18135</name>
</gene>
<dbReference type="InterPro" id="IPR051045">
    <property type="entry name" value="TonB-dependent_transducer"/>
</dbReference>
<reference evidence="13" key="2">
    <citation type="journal article" date="2024" name="Environ. Microbiol.">
        <title>Genome analysis and description of Tunturibacter gen. nov. expands the diversity of Terriglobia in tundra soils.</title>
        <authorList>
            <person name="Messyasz A."/>
            <person name="Mannisto M.K."/>
            <person name="Kerkhof L.J."/>
            <person name="Haggblom M.M."/>
        </authorList>
    </citation>
    <scope>NUCLEOTIDE SEQUENCE</scope>
    <source>
        <strain evidence="13">M8UP39</strain>
    </source>
</reference>
<evidence type="ECO:0000256" key="5">
    <source>
        <dbReference type="ARBA" id="ARBA00022519"/>
    </source>
</evidence>
<comment type="similarity">
    <text evidence="2">Belongs to the TonB family.</text>
</comment>
<dbReference type="GO" id="GO:0098797">
    <property type="term" value="C:plasma membrane protein complex"/>
    <property type="evidence" value="ECO:0007669"/>
    <property type="project" value="TreeGrafter"/>
</dbReference>
<name>A0AAU7YYS0_9BACT</name>
<reference evidence="13" key="1">
    <citation type="submission" date="2023-08" db="EMBL/GenBank/DDBJ databases">
        <authorList>
            <person name="Messyasz A."/>
            <person name="Mannisto M.K."/>
            <person name="Kerkhof L.J."/>
            <person name="Haggblom M."/>
        </authorList>
    </citation>
    <scope>NUCLEOTIDE SEQUENCE</scope>
    <source>
        <strain evidence="13">M8UP39</strain>
    </source>
</reference>
<dbReference type="SUPFAM" id="SSF74653">
    <property type="entry name" value="TolA/TonB C-terminal domain"/>
    <property type="match status" value="1"/>
</dbReference>
<feature type="compositionally biased region" description="Polar residues" evidence="10">
    <location>
        <begin position="270"/>
        <end position="279"/>
    </location>
</feature>
<evidence type="ECO:0000313" key="13">
    <source>
        <dbReference type="EMBL" id="XCB21484.1"/>
    </source>
</evidence>
<feature type="transmembrane region" description="Helical" evidence="11">
    <location>
        <begin position="330"/>
        <end position="348"/>
    </location>
</feature>
<dbReference type="PANTHER" id="PTHR33446">
    <property type="entry name" value="PROTEIN TONB-RELATED"/>
    <property type="match status" value="1"/>
</dbReference>
<evidence type="ECO:0000256" key="4">
    <source>
        <dbReference type="ARBA" id="ARBA00022475"/>
    </source>
</evidence>
<protein>
    <submittedName>
        <fullName evidence="13">Energy transducer TonB</fullName>
    </submittedName>
</protein>
<keyword evidence="4" id="KW-1003">Cell membrane</keyword>
<keyword evidence="5" id="KW-0997">Cell inner membrane</keyword>
<dbReference type="GO" id="GO:0015031">
    <property type="term" value="P:protein transport"/>
    <property type="evidence" value="ECO:0007669"/>
    <property type="project" value="UniProtKB-KW"/>
</dbReference>
<evidence type="ECO:0000256" key="9">
    <source>
        <dbReference type="ARBA" id="ARBA00023136"/>
    </source>
</evidence>
<keyword evidence="6 11" id="KW-0812">Transmembrane</keyword>
<evidence type="ECO:0000256" key="6">
    <source>
        <dbReference type="ARBA" id="ARBA00022692"/>
    </source>
</evidence>
<evidence type="ECO:0000256" key="10">
    <source>
        <dbReference type="SAM" id="MobiDB-lite"/>
    </source>
</evidence>